<dbReference type="RefSeq" id="WP_193195182.1">
    <property type="nucleotide sequence ID" value="NZ_JACZFR010000092.1"/>
</dbReference>
<gene>
    <name evidence="1" type="ORF">ACFQBM_17255</name>
</gene>
<sequence>MTPEVQTILAEYDGFLNALRCFLGYRRVFGCFALEKTEGYLETYITQSKNELERQYEVDYHGVRTLFGEYLFRPLEAGGFQNLENTDWVLFEYYGLISTTLDENGPWNPIVGGQTTVLEFVPTEGVKNIEFVVEVGDIAIVTFLAKEI</sequence>
<reference evidence="2" key="1">
    <citation type="journal article" date="2019" name="Int. J. Syst. Evol. Microbiol.">
        <title>The Global Catalogue of Microorganisms (GCM) 10K type strain sequencing project: providing services to taxonomists for standard genome sequencing and annotation.</title>
        <authorList>
            <consortium name="The Broad Institute Genomics Platform"/>
            <consortium name="The Broad Institute Genome Sequencing Center for Infectious Disease"/>
            <person name="Wu L."/>
            <person name="Ma J."/>
        </authorList>
    </citation>
    <scope>NUCLEOTIDE SEQUENCE [LARGE SCALE GENOMIC DNA]</scope>
    <source>
        <strain evidence="2">CGMCC 1.13718</strain>
    </source>
</reference>
<accession>A0ABW1YSI2</accession>
<dbReference type="Proteomes" id="UP001596425">
    <property type="component" value="Unassembled WGS sequence"/>
</dbReference>
<name>A0ABW1YSI2_9GAMM</name>
<evidence type="ECO:0000313" key="1">
    <source>
        <dbReference type="EMBL" id="MFC6635040.1"/>
    </source>
</evidence>
<organism evidence="1 2">
    <name type="scientific">Microbulbifer taiwanensis</name>
    <dbReference type="NCBI Taxonomy" id="986746"/>
    <lineage>
        <taxon>Bacteria</taxon>
        <taxon>Pseudomonadati</taxon>
        <taxon>Pseudomonadota</taxon>
        <taxon>Gammaproteobacteria</taxon>
        <taxon>Cellvibrionales</taxon>
        <taxon>Microbulbiferaceae</taxon>
        <taxon>Microbulbifer</taxon>
    </lineage>
</organism>
<evidence type="ECO:0000313" key="2">
    <source>
        <dbReference type="Proteomes" id="UP001596425"/>
    </source>
</evidence>
<dbReference type="EMBL" id="JBHSVR010000001">
    <property type="protein sequence ID" value="MFC6635040.1"/>
    <property type="molecule type" value="Genomic_DNA"/>
</dbReference>
<protein>
    <submittedName>
        <fullName evidence="1">Uncharacterized protein</fullName>
    </submittedName>
</protein>
<keyword evidence="2" id="KW-1185">Reference proteome</keyword>
<proteinExistence type="predicted"/>
<comment type="caution">
    <text evidence="1">The sequence shown here is derived from an EMBL/GenBank/DDBJ whole genome shotgun (WGS) entry which is preliminary data.</text>
</comment>